<dbReference type="AlphaFoldDB" id="A0A6G5QLB2"/>
<reference evidence="2 3" key="1">
    <citation type="submission" date="2016-07" db="EMBL/GenBank/DDBJ databases">
        <title>Comparative genomics of the Campylobacter concisus group.</title>
        <authorList>
            <person name="Miller W.G."/>
            <person name="Yee E."/>
            <person name="Chapman M.H."/>
            <person name="Huynh S."/>
            <person name="Bono J.L."/>
            <person name="On S.L.W."/>
            <person name="StLeger J."/>
            <person name="Foster G."/>
            <person name="Parker C.T."/>
        </authorList>
    </citation>
    <scope>NUCLEOTIDE SEQUENCE [LARGE SCALE GENOMIC DNA]</scope>
    <source>
        <strain evidence="2 3">ATCC 33238</strain>
    </source>
</reference>
<evidence type="ECO:0000256" key="1">
    <source>
        <dbReference type="SAM" id="SignalP"/>
    </source>
</evidence>
<dbReference type="KEGG" id="crx:CRECT_0575"/>
<proteinExistence type="predicted"/>
<sequence length="210" mass="23175">MNKILAAALFALCAVCAQAKPYSPEQYAKVLREYNSVAGANNYFESGKFKEEFELRKKYCDEGLRDACGDLGLLYVTGLGAPRDSKRAGELLEYAAKNDEFKAISEYYEAALDIARAAEKYPDDKVTQHLGAEFKNSLEQCKAYKGDRHVCFRALVISGMLPKGEGGLGLSQTEFAKTWEDIVVSDVERNGMDESKVNALANELDGLATR</sequence>
<evidence type="ECO:0008006" key="4">
    <source>
        <dbReference type="Google" id="ProtNLM"/>
    </source>
</evidence>
<protein>
    <recommendedName>
        <fullName evidence="4">Beta-lactamase</fullName>
    </recommendedName>
</protein>
<name>A0A6G5QLB2_CAMRE</name>
<accession>A0A6G5QLB2</accession>
<organism evidence="2 3">
    <name type="scientific">Campylobacter rectus</name>
    <name type="common">Wolinella recta</name>
    <dbReference type="NCBI Taxonomy" id="203"/>
    <lineage>
        <taxon>Bacteria</taxon>
        <taxon>Pseudomonadati</taxon>
        <taxon>Campylobacterota</taxon>
        <taxon>Epsilonproteobacteria</taxon>
        <taxon>Campylobacterales</taxon>
        <taxon>Campylobacteraceae</taxon>
        <taxon>Campylobacter</taxon>
    </lineage>
</organism>
<dbReference type="RefSeq" id="WP_004319268.1">
    <property type="nucleotide sequence ID" value="NZ_CP012543.1"/>
</dbReference>
<evidence type="ECO:0000313" key="2">
    <source>
        <dbReference type="EMBL" id="QCD46266.1"/>
    </source>
</evidence>
<keyword evidence="1" id="KW-0732">Signal</keyword>
<feature type="chain" id="PRO_5026282854" description="Beta-lactamase" evidence="1">
    <location>
        <begin position="20"/>
        <end position="210"/>
    </location>
</feature>
<feature type="signal peptide" evidence="1">
    <location>
        <begin position="1"/>
        <end position="19"/>
    </location>
</feature>
<dbReference type="SUPFAM" id="SSF81901">
    <property type="entry name" value="HCP-like"/>
    <property type="match status" value="1"/>
</dbReference>
<dbReference type="Proteomes" id="UP000502377">
    <property type="component" value="Chromosome"/>
</dbReference>
<dbReference type="Gene3D" id="1.25.40.10">
    <property type="entry name" value="Tetratricopeptide repeat domain"/>
    <property type="match status" value="1"/>
</dbReference>
<evidence type="ECO:0000313" key="3">
    <source>
        <dbReference type="Proteomes" id="UP000502377"/>
    </source>
</evidence>
<dbReference type="InterPro" id="IPR011990">
    <property type="entry name" value="TPR-like_helical_dom_sf"/>
</dbReference>
<dbReference type="EMBL" id="CP012543">
    <property type="protein sequence ID" value="QCD46266.1"/>
    <property type="molecule type" value="Genomic_DNA"/>
</dbReference>
<gene>
    <name evidence="2" type="ORF">CRECT_0575</name>
</gene>